<feature type="region of interest" description="Disordered" evidence="4">
    <location>
        <begin position="880"/>
        <end position="899"/>
    </location>
</feature>
<gene>
    <name evidence="7" type="ORF">PAPOLLO_LOCUS12518</name>
</gene>
<feature type="binding site" evidence="3">
    <location>
        <position position="1394"/>
    </location>
    <ligand>
        <name>ATP</name>
        <dbReference type="ChEBI" id="CHEBI:30616"/>
    </ligand>
</feature>
<feature type="domain" description="Protein kinase" evidence="5">
    <location>
        <begin position="1365"/>
        <end position="1647"/>
    </location>
</feature>
<dbReference type="OrthoDB" id="248495at2759"/>
<evidence type="ECO:0000256" key="1">
    <source>
        <dbReference type="ARBA" id="ARBA00022741"/>
    </source>
</evidence>
<dbReference type="InterPro" id="IPR000719">
    <property type="entry name" value="Prot_kinase_dom"/>
</dbReference>
<name>A0A8S3WZU9_PARAO</name>
<evidence type="ECO:0000256" key="2">
    <source>
        <dbReference type="ARBA" id="ARBA00022840"/>
    </source>
</evidence>
<accession>A0A8S3WZU9</accession>
<dbReference type="GO" id="GO:0051754">
    <property type="term" value="P:meiotic sister chromatid cohesion, centromeric"/>
    <property type="evidence" value="ECO:0007669"/>
    <property type="project" value="TreeGrafter"/>
</dbReference>
<dbReference type="EMBL" id="CAJQZP010000885">
    <property type="protein sequence ID" value="CAG4993526.1"/>
    <property type="molecule type" value="Genomic_DNA"/>
</dbReference>
<dbReference type="Pfam" id="PF08311">
    <property type="entry name" value="Mad3_BUB1_I"/>
    <property type="match status" value="1"/>
</dbReference>
<feature type="compositionally biased region" description="Basic and acidic residues" evidence="4">
    <location>
        <begin position="1225"/>
        <end position="1260"/>
    </location>
</feature>
<evidence type="ECO:0000313" key="7">
    <source>
        <dbReference type="EMBL" id="CAG4993526.1"/>
    </source>
</evidence>
<feature type="region of interest" description="Disordered" evidence="4">
    <location>
        <begin position="677"/>
        <end position="726"/>
    </location>
</feature>
<reference evidence="7" key="1">
    <citation type="submission" date="2021-04" db="EMBL/GenBank/DDBJ databases">
        <authorList>
            <person name="Tunstrom K."/>
        </authorList>
    </citation>
    <scope>NUCLEOTIDE SEQUENCE</scope>
</reference>
<evidence type="ECO:0000313" key="8">
    <source>
        <dbReference type="Proteomes" id="UP000691718"/>
    </source>
</evidence>
<feature type="region of interest" description="Disordered" evidence="4">
    <location>
        <begin position="1083"/>
        <end position="1145"/>
    </location>
</feature>
<dbReference type="InterPro" id="IPR013212">
    <property type="entry name" value="Mad3/Bub1_I"/>
</dbReference>
<evidence type="ECO:0000259" key="5">
    <source>
        <dbReference type="PROSITE" id="PS50011"/>
    </source>
</evidence>
<evidence type="ECO:0000256" key="4">
    <source>
        <dbReference type="SAM" id="MobiDB-lite"/>
    </source>
</evidence>
<dbReference type="GO" id="GO:0032991">
    <property type="term" value="C:protein-containing complex"/>
    <property type="evidence" value="ECO:0007669"/>
    <property type="project" value="UniProtKB-ARBA"/>
</dbReference>
<proteinExistence type="predicted"/>
<keyword evidence="8" id="KW-1185">Reference proteome</keyword>
<feature type="compositionally biased region" description="Polar residues" evidence="4">
    <location>
        <begin position="770"/>
        <end position="803"/>
    </location>
</feature>
<dbReference type="InterPro" id="IPR008271">
    <property type="entry name" value="Ser/Thr_kinase_AS"/>
</dbReference>
<evidence type="ECO:0000259" key="6">
    <source>
        <dbReference type="PROSITE" id="PS51489"/>
    </source>
</evidence>
<dbReference type="SMART" id="SM00220">
    <property type="entry name" value="S_TKc"/>
    <property type="match status" value="1"/>
</dbReference>
<dbReference type="PROSITE" id="PS00107">
    <property type="entry name" value="PROTEIN_KINASE_ATP"/>
    <property type="match status" value="1"/>
</dbReference>
<dbReference type="InterPro" id="IPR015661">
    <property type="entry name" value="Bub1/Mad3"/>
</dbReference>
<sequence length="1647" mass="186917">MDIDVSKENIQPLRGGRNLLQLGTALQAQSDVDAQRQLQLQKEEHEAAIRQYQGMDPLEPWFNYIQWVEQSYPKHGHEGHIDKLIKDCLQLFEKDERYYQDRRLVKLWIKYVDSLSNPLEIYQRLYNMGIGVECSEFYRAWACYCEESGDYKKANQVYMLGLQAKAQPLDELEQAHMNFQLFFAQRMLHDDSPTKRKAASALAETRMALTSLKSFKRRNIASVPVQRVGESIRSFVPGVVRQQPGSSDSRMPNSNIMVNVYEDTPSTSRVAIPVAEDPGPASLVQACSNVENEKEIGMWTNPKTKMVHTNVVPHQPLPFTPYEDEDDVLRLPPNHSPYCMDDLTFNVPLCVPDPTDPTKIPCYNKAEVYVSDIEYSLEEIRSRKYNLEKKPKTASVENVDMQQRYNVNEALAQCSALETLANCALDTEQDHLGQLMPLSIPSLQNITKVTNMHSPGEPRVLVNLDSKELSEHDVKRNDDNQKSSSSSSDKENQVEKMNTSCNNFTPDNACENYPKNNLMEEFNKSLMGNLLGDSVTVNTKEARWELRNIFNDNEASIVQPVVQQFDVPKFDIHEDRSITMAINTKKNFEIADVRNMPEDKENAIQFNPPPTVNAPQQVNKTAYYEEPSCTQVFNFNIKDASTPNMLQFKKPSGCIDQSNKYPSVPKFIMDESVIEHSDHATGKRDEYSQQHATDQHTTDQHTTDQHTTDQHTTDQHTTDQHTTDQHATVENQGAGLSVIMEATREYNSKSGSSSSGQSIRTNFTGYTTNYDSMYNNHNDPSQQGTATKRNSVSTQPRLPNGQFSRIYPQKRESQENKPVPPSTSVPYQSHDHQYQKSGPSTYNGFTQQRSMHNQYQQGFSYNQQTYANNQIMTQQEQNYQTPNSNAYHSPQHPGMQSPHEVNAPVPAGFQSPTYSNQKGYHSPGHVMMSPQHGYTNRQEYHYASQSERQHIYANQSPQQPAVFQSPPHQTQYQNTQYYQRPSQITAQNQVYNQQNYHNIHNQYTGGNIYGSPNQHLNNPNFSTVQTAYRQSPKQNIENNSSAYAIASNQMANNQSFQIYQSPQTSQSNYRNAAVHNSMIQETEQMRQDTPNDVSLRGPESGEVDKNCSNNKSSQSKNSASRKSPSALRNIRHDQPNVKHSQNTSDIGFSNQFLNFISNRNEPKDNANTPKFTNSPSISQKMHKNLYVSSPEQAQIPPSSGMSDSDSKDGMTAQTATPIQSAKVSHSIEKQKDISKRQLDFEQRVETQSEDSRDSVSKDSRISSVYSRQSDFQSDGYGMDVDSENSMECAAFKSTHSISLVETSDIPRPADIDFPKKIDPFNKKLIASLLEYVKFPNKTHAEGYIEVRSIPKLQISTMISVGSNKFSIEKQLGKGNYGAVFLCSDVNRSKSAAIKYQKPSRPWEFYICQEIKARIKDPFMLPGYMDITTAFLGDNASLFVSEYSKYGSLLDVANKVRIATSKCISEDIVILLTSEILSIVHYLHKAQIIHADIKPDNFLLMNIPTQVWRTPSLQLIDFGCAIDMSLFPEGTTFRELIATEGFTCTEMREGKPWTYQTDLYCLAGTIHVILMGSYMKVANRLGQWNIDKKLPRYMKVTLWDKIFTTLLNIADCNKLPDLMDLKNEVDSVLNAMDLGPKLGHFANILNSR</sequence>
<dbReference type="Proteomes" id="UP000691718">
    <property type="component" value="Unassembled WGS sequence"/>
</dbReference>
<feature type="compositionally biased region" description="Basic and acidic residues" evidence="4">
    <location>
        <begin position="677"/>
        <end position="724"/>
    </location>
</feature>
<dbReference type="PROSITE" id="PS51489">
    <property type="entry name" value="BUB1_N"/>
    <property type="match status" value="1"/>
</dbReference>
<organism evidence="7 8">
    <name type="scientific">Parnassius apollo</name>
    <name type="common">Apollo butterfly</name>
    <name type="synonym">Papilio apollo</name>
    <dbReference type="NCBI Taxonomy" id="110799"/>
    <lineage>
        <taxon>Eukaryota</taxon>
        <taxon>Metazoa</taxon>
        <taxon>Ecdysozoa</taxon>
        <taxon>Arthropoda</taxon>
        <taxon>Hexapoda</taxon>
        <taxon>Insecta</taxon>
        <taxon>Pterygota</taxon>
        <taxon>Neoptera</taxon>
        <taxon>Endopterygota</taxon>
        <taxon>Lepidoptera</taxon>
        <taxon>Glossata</taxon>
        <taxon>Ditrysia</taxon>
        <taxon>Papilionoidea</taxon>
        <taxon>Papilionidae</taxon>
        <taxon>Parnassiinae</taxon>
        <taxon>Parnassini</taxon>
        <taxon>Parnassius</taxon>
        <taxon>Parnassius</taxon>
    </lineage>
</organism>
<dbReference type="CDD" id="cd13981">
    <property type="entry name" value="STKc_Bub1_BubR1"/>
    <property type="match status" value="1"/>
</dbReference>
<feature type="region of interest" description="Disordered" evidence="4">
    <location>
        <begin position="469"/>
        <end position="503"/>
    </location>
</feature>
<dbReference type="GO" id="GO:0007094">
    <property type="term" value="P:mitotic spindle assembly checkpoint signaling"/>
    <property type="evidence" value="ECO:0007669"/>
    <property type="project" value="InterPro"/>
</dbReference>
<feature type="domain" description="BUB1 N-terminal" evidence="6">
    <location>
        <begin position="45"/>
        <end position="201"/>
    </location>
</feature>
<feature type="compositionally biased region" description="Polar residues" evidence="4">
    <location>
        <begin position="1211"/>
        <end position="1223"/>
    </location>
</feature>
<keyword evidence="1 3" id="KW-0547">Nucleotide-binding</keyword>
<dbReference type="SMART" id="SM00777">
    <property type="entry name" value="Mad3_BUB1_I"/>
    <property type="match status" value="1"/>
</dbReference>
<feature type="compositionally biased region" description="Polar residues" evidence="4">
    <location>
        <begin position="835"/>
        <end position="846"/>
    </location>
</feature>
<dbReference type="GO" id="GO:0004672">
    <property type="term" value="F:protein kinase activity"/>
    <property type="evidence" value="ECO:0007669"/>
    <property type="project" value="InterPro"/>
</dbReference>
<evidence type="ECO:0000256" key="3">
    <source>
        <dbReference type="PROSITE-ProRule" id="PRU10141"/>
    </source>
</evidence>
<feature type="compositionally biased region" description="Basic and acidic residues" evidence="4">
    <location>
        <begin position="469"/>
        <end position="481"/>
    </location>
</feature>
<dbReference type="PANTHER" id="PTHR14030:SF4">
    <property type="entry name" value="BUB1 KINASE, ISOFORM A-RELATED"/>
    <property type="match status" value="1"/>
</dbReference>
<dbReference type="PROSITE" id="PS00108">
    <property type="entry name" value="PROTEIN_KINASE_ST"/>
    <property type="match status" value="1"/>
</dbReference>
<comment type="caution">
    <text evidence="7">The sequence shown here is derived from an EMBL/GenBank/DDBJ whole genome shotgun (WGS) entry which is preliminary data.</text>
</comment>
<dbReference type="Pfam" id="PF00069">
    <property type="entry name" value="Pkinase"/>
    <property type="match status" value="1"/>
</dbReference>
<keyword evidence="2 3" id="KW-0067">ATP-binding</keyword>
<feature type="region of interest" description="Disordered" evidence="4">
    <location>
        <begin position="770"/>
        <end position="846"/>
    </location>
</feature>
<feature type="compositionally biased region" description="Polar residues" evidence="4">
    <location>
        <begin position="1083"/>
        <end position="1092"/>
    </location>
</feature>
<dbReference type="InterPro" id="IPR017441">
    <property type="entry name" value="Protein_kinase_ATP_BS"/>
</dbReference>
<feature type="compositionally biased region" description="Low complexity" evidence="4">
    <location>
        <begin position="1106"/>
        <end position="1125"/>
    </location>
</feature>
<dbReference type="PANTHER" id="PTHR14030">
    <property type="entry name" value="MITOTIC CHECKPOINT SERINE/THREONINE-PROTEIN KINASE BUB1"/>
    <property type="match status" value="1"/>
</dbReference>
<dbReference type="PROSITE" id="PS50011">
    <property type="entry name" value="PROTEIN_KINASE_DOM"/>
    <property type="match status" value="1"/>
</dbReference>
<dbReference type="GO" id="GO:0005634">
    <property type="term" value="C:nucleus"/>
    <property type="evidence" value="ECO:0007669"/>
    <property type="project" value="TreeGrafter"/>
</dbReference>
<dbReference type="FunFam" id="1.25.40.430:FF:000003">
    <property type="entry name" value="Checkpoint serine/threonine-protein kinase BUB1"/>
    <property type="match status" value="1"/>
</dbReference>
<dbReference type="GO" id="GO:0005524">
    <property type="term" value="F:ATP binding"/>
    <property type="evidence" value="ECO:0007669"/>
    <property type="project" value="UniProtKB-UniRule"/>
</dbReference>
<feature type="region of interest" description="Disordered" evidence="4">
    <location>
        <begin position="1189"/>
        <end position="1268"/>
    </location>
</feature>
<protein>
    <submittedName>
        <fullName evidence="7">(apollo) hypothetical protein</fullName>
    </submittedName>
</protein>